<keyword evidence="10" id="KW-0472">Membrane</keyword>
<dbReference type="SUPFAM" id="SSF53955">
    <property type="entry name" value="Lysozyme-like"/>
    <property type="match status" value="1"/>
</dbReference>
<dbReference type="InterPro" id="IPR012338">
    <property type="entry name" value="Beta-lactam/transpept-like"/>
</dbReference>
<feature type="domain" description="Fibronectin type-III" evidence="11">
    <location>
        <begin position="1005"/>
        <end position="1092"/>
    </location>
</feature>
<dbReference type="Gene3D" id="2.60.40.10">
    <property type="entry name" value="Immunoglobulins"/>
    <property type="match status" value="2"/>
</dbReference>
<dbReference type="InterPro" id="IPR003961">
    <property type="entry name" value="FN3_dom"/>
</dbReference>
<dbReference type="AlphaFoldDB" id="A0A917G7P6"/>
<keyword evidence="3" id="KW-0328">Glycosyltransferase</keyword>
<dbReference type="Pfam" id="PF00905">
    <property type="entry name" value="Transpeptidase"/>
    <property type="match status" value="1"/>
</dbReference>
<gene>
    <name evidence="12" type="ORF">GCM10010916_49260</name>
</gene>
<feature type="domain" description="Fibronectin type-III" evidence="11">
    <location>
        <begin position="822"/>
        <end position="915"/>
    </location>
</feature>
<keyword evidence="10" id="KW-1133">Transmembrane helix</keyword>
<evidence type="ECO:0000256" key="4">
    <source>
        <dbReference type="ARBA" id="ARBA00022679"/>
    </source>
</evidence>
<keyword evidence="2" id="KW-0645">Protease</keyword>
<evidence type="ECO:0000256" key="1">
    <source>
        <dbReference type="ARBA" id="ARBA00022645"/>
    </source>
</evidence>
<feature type="compositionally biased region" description="Polar residues" evidence="9">
    <location>
        <begin position="907"/>
        <end position="982"/>
    </location>
</feature>
<organism evidence="12 13">
    <name type="scientific">Paenibacillus abyssi</name>
    <dbReference type="NCBI Taxonomy" id="1340531"/>
    <lineage>
        <taxon>Bacteria</taxon>
        <taxon>Bacillati</taxon>
        <taxon>Bacillota</taxon>
        <taxon>Bacilli</taxon>
        <taxon>Bacillales</taxon>
        <taxon>Paenibacillaceae</taxon>
        <taxon>Paenibacillus</taxon>
    </lineage>
</organism>
<evidence type="ECO:0000313" key="12">
    <source>
        <dbReference type="EMBL" id="GGG27049.1"/>
    </source>
</evidence>
<evidence type="ECO:0000256" key="9">
    <source>
        <dbReference type="SAM" id="MobiDB-lite"/>
    </source>
</evidence>
<dbReference type="InterPro" id="IPR036116">
    <property type="entry name" value="FN3_sf"/>
</dbReference>
<keyword evidence="6" id="KW-0511">Multifunctional enzyme</keyword>
<feature type="transmembrane region" description="Helical" evidence="10">
    <location>
        <begin position="20"/>
        <end position="49"/>
    </location>
</feature>
<dbReference type="Gene3D" id="1.10.3810.10">
    <property type="entry name" value="Biosynthetic peptidoglycan transglycosylase-like"/>
    <property type="match status" value="1"/>
</dbReference>
<dbReference type="InterPro" id="IPR013783">
    <property type="entry name" value="Ig-like_fold"/>
</dbReference>
<dbReference type="PROSITE" id="PS50853">
    <property type="entry name" value="FN3"/>
    <property type="match status" value="2"/>
</dbReference>
<dbReference type="GO" id="GO:0008658">
    <property type="term" value="F:penicillin binding"/>
    <property type="evidence" value="ECO:0007669"/>
    <property type="project" value="InterPro"/>
</dbReference>
<sequence length="1092" mass="119795">MEEDRQKPTPKRSKWRTLGLVAWITVKWLFIFGLIIGLFAGGAVTGYVASLVQDDPVRSRATIEEQINENAITGFVYFNDGQPIGQLRTEEDRRIVESNDIPQQMIDALLAVEDNNFYQHLGVDINGLGRAVKQKLLNEDTQTGGSTLTQQLARRVFLSLDVTDARKLKEIFLSLRMERYLTKDEILTAYLNKMPFGNGSNGYNVFGIRAAAKGIFNITDLSQLNIAQSAYLAGLPQLPSVYSAFNGKGEYNEKGIERALERQRRVLERMLETGRITNAQYQEALQFDTRASLAKPAKKAYSTFPYLMMEAERQAAELLLLQQDQNYTLEDLRKPENAAAVEQSRQNLLRGGYRVHTTIDKKIYNLMRGIGSNKENFSPDDNKKGVEQIAAMMIDHKTGAIIGMLEGRDFYLEQMNYATQMKRQPGSAMKTIAAYLPAIESGLIQPAGVLDDAPIVLKDGQKGFHIPKNSNNRYDGLVTARDALNRSLNLPALKLFLEDVTIPKAWEFTRKLGITTLQPEDDYAQTGVIGGLSVGISVEEMTNAYGAIPNHGIFNDAYMIQKITDASGKVIYEHKPDPQRVFSEQTAFLATDMLSTVISAPGGTAHTLTSWFNKYGEIPIAGKTGTTQSYGDVWFMGFTPDVTLGVWAGYKEQVNSLSDEGRSRARKIWAEILNQATDAKPELFETKEFVQPEGIIRATVSSVTGKWPTDLTKQMGKLVTDYFNEKYLPKENDDGLVKRAFISYNGVNYLAQELTPSDFVQERTLFVRKKPIDELMDEIRAAQEQLPASDRRPLSYFLPRDASNDAPAKVDPRVDDGAAPSPPSNVRLSYGSGSTVSITFNRNNEQDVVGYRLYRSINQGPFQKNGNSIVTGQAYSFSTQISSSNQYSFYVTAVDVAGKESAPSLMASMSRTASESPGSNSDSVQSPGSSRDNSQPADSGNSGNQPQTGSGNNGNQPQTGSGNSGNQPPDDSSNDGNQSPATPGNGGNQPPDDSSNGGSSEASNPPNAPTGTGAVKTDNGIRVTWAQNPSSDQVTQYNVFYSEDGQSRFTKIGSTSRNSFDYPSTLTSGWFRVTAVNKNGESGPSGAAQLNE</sequence>
<accession>A0A917G7P6</accession>
<feature type="region of interest" description="Disordered" evidence="9">
    <location>
        <begin position="798"/>
        <end position="830"/>
    </location>
</feature>
<feature type="compositionally biased region" description="Polar residues" evidence="9">
    <location>
        <begin position="991"/>
        <end position="1005"/>
    </location>
</feature>
<dbReference type="PANTHER" id="PTHR32282:SF33">
    <property type="entry name" value="PEPTIDOGLYCAN GLYCOSYLTRANSFERASE"/>
    <property type="match status" value="1"/>
</dbReference>
<comment type="catalytic activity">
    <reaction evidence="8">
        <text>[GlcNAc-(1-&gt;4)-Mur2Ac(oyl-L-Ala-gamma-D-Glu-L-Lys-D-Ala-D-Ala)](n)-di-trans,octa-cis-undecaprenyl diphosphate + beta-D-GlcNAc-(1-&gt;4)-Mur2Ac(oyl-L-Ala-gamma-D-Glu-L-Lys-D-Ala-D-Ala)-di-trans,octa-cis-undecaprenyl diphosphate = [GlcNAc-(1-&gt;4)-Mur2Ac(oyl-L-Ala-gamma-D-Glu-L-Lys-D-Ala-D-Ala)](n+1)-di-trans,octa-cis-undecaprenyl diphosphate + di-trans,octa-cis-undecaprenyl diphosphate + H(+)</text>
        <dbReference type="Rhea" id="RHEA:23708"/>
        <dbReference type="Rhea" id="RHEA-COMP:9602"/>
        <dbReference type="Rhea" id="RHEA-COMP:9603"/>
        <dbReference type="ChEBI" id="CHEBI:15378"/>
        <dbReference type="ChEBI" id="CHEBI:58405"/>
        <dbReference type="ChEBI" id="CHEBI:60033"/>
        <dbReference type="ChEBI" id="CHEBI:78435"/>
        <dbReference type="EC" id="2.4.99.28"/>
    </reaction>
</comment>
<evidence type="ECO:0000256" key="10">
    <source>
        <dbReference type="SAM" id="Phobius"/>
    </source>
</evidence>
<evidence type="ECO:0000256" key="5">
    <source>
        <dbReference type="ARBA" id="ARBA00022801"/>
    </source>
</evidence>
<dbReference type="GO" id="GO:0009002">
    <property type="term" value="F:serine-type D-Ala-D-Ala carboxypeptidase activity"/>
    <property type="evidence" value="ECO:0007669"/>
    <property type="project" value="UniProtKB-EC"/>
</dbReference>
<keyword evidence="13" id="KW-1185">Reference proteome</keyword>
<keyword evidence="4" id="KW-0808">Transferase</keyword>
<evidence type="ECO:0000256" key="3">
    <source>
        <dbReference type="ARBA" id="ARBA00022676"/>
    </source>
</evidence>
<keyword evidence="1" id="KW-0121">Carboxypeptidase</keyword>
<evidence type="ECO:0000256" key="8">
    <source>
        <dbReference type="ARBA" id="ARBA00049902"/>
    </source>
</evidence>
<dbReference type="InterPro" id="IPR050396">
    <property type="entry name" value="Glycosyltr_51/Transpeptidase"/>
</dbReference>
<dbReference type="RefSeq" id="WP_188533754.1">
    <property type="nucleotide sequence ID" value="NZ_BMGR01000030.1"/>
</dbReference>
<dbReference type="InterPro" id="IPR036950">
    <property type="entry name" value="PBP_transglycosylase"/>
</dbReference>
<protein>
    <recommendedName>
        <fullName evidence="11">Fibronectin type-III domain-containing protein</fullName>
    </recommendedName>
</protein>
<reference evidence="12" key="2">
    <citation type="submission" date="2020-09" db="EMBL/GenBank/DDBJ databases">
        <authorList>
            <person name="Sun Q."/>
            <person name="Zhou Y."/>
        </authorList>
    </citation>
    <scope>NUCLEOTIDE SEQUENCE</scope>
    <source>
        <strain evidence="12">CGMCC 1.12987</strain>
    </source>
</reference>
<evidence type="ECO:0000256" key="2">
    <source>
        <dbReference type="ARBA" id="ARBA00022670"/>
    </source>
</evidence>
<evidence type="ECO:0000259" key="11">
    <source>
        <dbReference type="PROSITE" id="PS50853"/>
    </source>
</evidence>
<dbReference type="CDD" id="cd00063">
    <property type="entry name" value="FN3"/>
    <property type="match status" value="2"/>
</dbReference>
<reference evidence="12" key="1">
    <citation type="journal article" date="2014" name="Int. J. Syst. Evol. Microbiol.">
        <title>Complete genome sequence of Corynebacterium casei LMG S-19264T (=DSM 44701T), isolated from a smear-ripened cheese.</title>
        <authorList>
            <consortium name="US DOE Joint Genome Institute (JGI-PGF)"/>
            <person name="Walter F."/>
            <person name="Albersmeier A."/>
            <person name="Kalinowski J."/>
            <person name="Ruckert C."/>
        </authorList>
    </citation>
    <scope>NUCLEOTIDE SEQUENCE</scope>
    <source>
        <strain evidence="12">CGMCC 1.12987</strain>
    </source>
</reference>
<comment type="caution">
    <text evidence="12">The sequence shown here is derived from an EMBL/GenBank/DDBJ whole genome shotgun (WGS) entry which is preliminary data.</text>
</comment>
<evidence type="ECO:0000256" key="7">
    <source>
        <dbReference type="ARBA" id="ARBA00034000"/>
    </source>
</evidence>
<evidence type="ECO:0000313" key="13">
    <source>
        <dbReference type="Proteomes" id="UP000644756"/>
    </source>
</evidence>
<comment type="catalytic activity">
    <reaction evidence="7">
        <text>Preferential cleavage: (Ac)2-L-Lys-D-Ala-|-D-Ala. Also transpeptidation of peptidyl-alanyl moieties that are N-acyl substituents of D-alanine.</text>
        <dbReference type="EC" id="3.4.16.4"/>
    </reaction>
</comment>
<keyword evidence="5" id="KW-0378">Hydrolase</keyword>
<dbReference type="InterPro" id="IPR001460">
    <property type="entry name" value="PCN-bd_Tpept"/>
</dbReference>
<dbReference type="Pfam" id="PF00912">
    <property type="entry name" value="Transgly"/>
    <property type="match status" value="1"/>
</dbReference>
<dbReference type="PANTHER" id="PTHR32282">
    <property type="entry name" value="BINDING PROTEIN TRANSPEPTIDASE, PUTATIVE-RELATED"/>
    <property type="match status" value="1"/>
</dbReference>
<name>A0A917G7P6_9BACL</name>
<feature type="region of interest" description="Disordered" evidence="9">
    <location>
        <begin position="907"/>
        <end position="1021"/>
    </location>
</feature>
<evidence type="ECO:0000256" key="6">
    <source>
        <dbReference type="ARBA" id="ARBA00023268"/>
    </source>
</evidence>
<dbReference type="EMBL" id="BMGR01000030">
    <property type="protein sequence ID" value="GGG27049.1"/>
    <property type="molecule type" value="Genomic_DNA"/>
</dbReference>
<dbReference type="GO" id="GO:0008955">
    <property type="term" value="F:peptidoglycan glycosyltransferase activity"/>
    <property type="evidence" value="ECO:0007669"/>
    <property type="project" value="UniProtKB-EC"/>
</dbReference>
<dbReference type="Proteomes" id="UP000644756">
    <property type="component" value="Unassembled WGS sequence"/>
</dbReference>
<dbReference type="SUPFAM" id="SSF56601">
    <property type="entry name" value="beta-lactamase/transpeptidase-like"/>
    <property type="match status" value="1"/>
</dbReference>
<dbReference type="SUPFAM" id="SSF49265">
    <property type="entry name" value="Fibronectin type III"/>
    <property type="match status" value="1"/>
</dbReference>
<dbReference type="Gene3D" id="3.40.710.10">
    <property type="entry name" value="DD-peptidase/beta-lactamase superfamily"/>
    <property type="match status" value="1"/>
</dbReference>
<dbReference type="GO" id="GO:0006508">
    <property type="term" value="P:proteolysis"/>
    <property type="evidence" value="ECO:0007669"/>
    <property type="project" value="UniProtKB-KW"/>
</dbReference>
<keyword evidence="10" id="KW-0812">Transmembrane</keyword>
<proteinExistence type="predicted"/>
<dbReference type="InterPro" id="IPR001264">
    <property type="entry name" value="Glyco_trans_51"/>
</dbReference>
<dbReference type="InterPro" id="IPR023346">
    <property type="entry name" value="Lysozyme-like_dom_sf"/>
</dbReference>